<dbReference type="GO" id="GO:0005975">
    <property type="term" value="P:carbohydrate metabolic process"/>
    <property type="evidence" value="ECO:0007669"/>
    <property type="project" value="InterPro"/>
</dbReference>
<evidence type="ECO:0000256" key="1">
    <source>
        <dbReference type="ARBA" id="ARBA00004191"/>
    </source>
</evidence>
<dbReference type="PANTHER" id="PTHR31375">
    <property type="match status" value="1"/>
</dbReference>
<sequence>MKVVIETLSIILVILNLNFVNASYNYYDIVLLGAKPDSNFDSSKALKAACNLACDSSGESTIHIPEGEFFLKKSLTFSGKGCQSSKINFVVNGTIVAPSDFRVLQNSKTWVLFDHVNGVTLSGGVFDDIACDPDHDISIGRLEKTLHATSAFTNKENGVRIKSWGRPSDGFVSQVVFQHLTIENARNPIIIDQKYCPNNQNGPGEVSGVKISDVTYDDIHGSSAIELL</sequence>
<comment type="subcellular location">
    <subcellularLocation>
        <location evidence="1">Secreted</location>
        <location evidence="1">Cell wall</location>
    </subcellularLocation>
</comment>
<evidence type="ECO:0000256" key="4">
    <source>
        <dbReference type="ARBA" id="ARBA00022525"/>
    </source>
</evidence>
<keyword evidence="5 8" id="KW-0378">Hydrolase</keyword>
<dbReference type="GO" id="GO:0071555">
    <property type="term" value="P:cell wall organization"/>
    <property type="evidence" value="ECO:0007669"/>
    <property type="project" value="UniProtKB-KW"/>
</dbReference>
<keyword evidence="7" id="KW-0961">Cell wall biogenesis/degradation</keyword>
<keyword evidence="10" id="KW-1185">Reference proteome</keyword>
<accession>A0A803KV40</accession>
<keyword evidence="4" id="KW-0964">Secreted</keyword>
<evidence type="ECO:0000313" key="9">
    <source>
        <dbReference type="EnsemblPlants" id="AUR62002898-RA:cds"/>
    </source>
</evidence>
<dbReference type="OMA" id="GSCHQES"/>
<evidence type="ECO:0000256" key="8">
    <source>
        <dbReference type="RuleBase" id="RU361169"/>
    </source>
</evidence>
<evidence type="ECO:0000256" key="6">
    <source>
        <dbReference type="ARBA" id="ARBA00023295"/>
    </source>
</evidence>
<proteinExistence type="inferred from homology"/>
<evidence type="ECO:0000256" key="2">
    <source>
        <dbReference type="ARBA" id="ARBA00008834"/>
    </source>
</evidence>
<dbReference type="SUPFAM" id="SSF51126">
    <property type="entry name" value="Pectin lyase-like"/>
    <property type="match status" value="1"/>
</dbReference>
<comment type="similarity">
    <text evidence="2 8">Belongs to the glycosyl hydrolase 28 family.</text>
</comment>
<evidence type="ECO:0000256" key="5">
    <source>
        <dbReference type="ARBA" id="ARBA00022801"/>
    </source>
</evidence>
<evidence type="ECO:0000256" key="3">
    <source>
        <dbReference type="ARBA" id="ARBA00022512"/>
    </source>
</evidence>
<dbReference type="InterPro" id="IPR011050">
    <property type="entry name" value="Pectin_lyase_fold/virulence"/>
</dbReference>
<reference evidence="9" key="1">
    <citation type="journal article" date="2017" name="Nature">
        <title>The genome of Chenopodium quinoa.</title>
        <authorList>
            <person name="Jarvis D.E."/>
            <person name="Ho Y.S."/>
            <person name="Lightfoot D.J."/>
            <person name="Schmoeckel S.M."/>
            <person name="Li B."/>
            <person name="Borm T.J.A."/>
            <person name="Ohyanagi H."/>
            <person name="Mineta K."/>
            <person name="Michell C.T."/>
            <person name="Saber N."/>
            <person name="Kharbatia N.M."/>
            <person name="Rupper R.R."/>
            <person name="Sharp A.R."/>
            <person name="Dally N."/>
            <person name="Boughton B.A."/>
            <person name="Woo Y.H."/>
            <person name="Gao G."/>
            <person name="Schijlen E.G.W.M."/>
            <person name="Guo X."/>
            <person name="Momin A.A."/>
            <person name="Negrao S."/>
            <person name="Al-Babili S."/>
            <person name="Gehring C."/>
            <person name="Roessner U."/>
            <person name="Jung C."/>
            <person name="Murphy K."/>
            <person name="Arold S.T."/>
            <person name="Gojobori T."/>
            <person name="van der Linden C.G."/>
            <person name="van Loo E.N."/>
            <person name="Jellen E.N."/>
            <person name="Maughan P.J."/>
            <person name="Tester M."/>
        </authorList>
    </citation>
    <scope>NUCLEOTIDE SEQUENCE [LARGE SCALE GENOMIC DNA]</scope>
    <source>
        <strain evidence="9">cv. PI 614886</strain>
    </source>
</reference>
<organism evidence="9 10">
    <name type="scientific">Chenopodium quinoa</name>
    <name type="common">Quinoa</name>
    <dbReference type="NCBI Taxonomy" id="63459"/>
    <lineage>
        <taxon>Eukaryota</taxon>
        <taxon>Viridiplantae</taxon>
        <taxon>Streptophyta</taxon>
        <taxon>Embryophyta</taxon>
        <taxon>Tracheophyta</taxon>
        <taxon>Spermatophyta</taxon>
        <taxon>Magnoliopsida</taxon>
        <taxon>eudicotyledons</taxon>
        <taxon>Gunneridae</taxon>
        <taxon>Pentapetalae</taxon>
        <taxon>Caryophyllales</taxon>
        <taxon>Chenopodiaceae</taxon>
        <taxon>Chenopodioideae</taxon>
        <taxon>Atripliceae</taxon>
        <taxon>Chenopodium</taxon>
    </lineage>
</organism>
<evidence type="ECO:0000313" key="10">
    <source>
        <dbReference type="Proteomes" id="UP000596660"/>
    </source>
</evidence>
<keyword evidence="6 8" id="KW-0326">Glycosidase</keyword>
<reference evidence="9" key="2">
    <citation type="submission" date="2021-03" db="UniProtKB">
        <authorList>
            <consortium name="EnsemblPlants"/>
        </authorList>
    </citation>
    <scope>IDENTIFICATION</scope>
</reference>
<protein>
    <submittedName>
        <fullName evidence="9">Uncharacterized protein</fullName>
    </submittedName>
</protein>
<dbReference type="GO" id="GO:0004650">
    <property type="term" value="F:polygalacturonase activity"/>
    <property type="evidence" value="ECO:0007669"/>
    <property type="project" value="InterPro"/>
</dbReference>
<dbReference type="Pfam" id="PF00295">
    <property type="entry name" value="Glyco_hydro_28"/>
    <property type="match status" value="1"/>
</dbReference>
<dbReference type="EnsemblPlants" id="AUR62002898-RA">
    <property type="protein sequence ID" value="AUR62002898-RA:cds"/>
    <property type="gene ID" value="AUR62002898"/>
</dbReference>
<dbReference type="Proteomes" id="UP000596660">
    <property type="component" value="Unplaced"/>
</dbReference>
<keyword evidence="3" id="KW-0134">Cell wall</keyword>
<dbReference type="Gene3D" id="2.160.20.10">
    <property type="entry name" value="Single-stranded right-handed beta-helix, Pectin lyase-like"/>
    <property type="match status" value="2"/>
</dbReference>
<dbReference type="InterPro" id="IPR012334">
    <property type="entry name" value="Pectin_lyas_fold"/>
</dbReference>
<evidence type="ECO:0000256" key="7">
    <source>
        <dbReference type="ARBA" id="ARBA00023316"/>
    </source>
</evidence>
<dbReference type="AlphaFoldDB" id="A0A803KV40"/>
<dbReference type="Gramene" id="AUR62002898-RA">
    <property type="protein sequence ID" value="AUR62002898-RA:cds"/>
    <property type="gene ID" value="AUR62002898"/>
</dbReference>
<name>A0A803KV40_CHEQI</name>
<dbReference type="InterPro" id="IPR000743">
    <property type="entry name" value="Glyco_hydro_28"/>
</dbReference>